<sequence length="75" mass="8763">MTSVEEITELGDGYGHFYKSKSLTNYDKFLGKIIIDYHNSGSQIRRNYDGLAPELLAHEKLDHCFNIEDYQKYNN</sequence>
<protein>
    <submittedName>
        <fullName evidence="1">Uncharacterized protein</fullName>
    </submittedName>
</protein>
<evidence type="ECO:0000313" key="1">
    <source>
        <dbReference type="EMBL" id="TCD54188.1"/>
    </source>
</evidence>
<accession>A0A4R0QS26</accession>
<gene>
    <name evidence="1" type="ORF">EJ419_03870</name>
</gene>
<dbReference type="RefSeq" id="WP_131283788.1">
    <property type="nucleotide sequence ID" value="NZ_RXLP01000019.1"/>
</dbReference>
<evidence type="ECO:0000313" key="2">
    <source>
        <dbReference type="Proteomes" id="UP000291289"/>
    </source>
</evidence>
<organism evidence="1 2">
    <name type="scientific">Alloscardovia theropitheci</name>
    <dbReference type="NCBI Taxonomy" id="2496842"/>
    <lineage>
        <taxon>Bacteria</taxon>
        <taxon>Bacillati</taxon>
        <taxon>Actinomycetota</taxon>
        <taxon>Actinomycetes</taxon>
        <taxon>Bifidobacteriales</taxon>
        <taxon>Bifidobacteriaceae</taxon>
        <taxon>Alloscardovia</taxon>
    </lineage>
</organism>
<name>A0A4R0QS26_9BIFI</name>
<reference evidence="1 2" key="1">
    <citation type="submission" date="2018-12" db="EMBL/GenBank/DDBJ databases">
        <title>Alloscrdovia theropitheci sp. nov: a novel taxon from the feces of the bleeding-herat monkey (Theropithecus geleda).</title>
        <authorList>
            <person name="Modesto M."/>
        </authorList>
    </citation>
    <scope>NUCLEOTIDE SEQUENCE [LARGE SCALE GENOMIC DNA]</scope>
    <source>
        <strain evidence="1 2">GLDI4/2</strain>
    </source>
</reference>
<comment type="caution">
    <text evidence="1">The sequence shown here is derived from an EMBL/GenBank/DDBJ whole genome shotgun (WGS) entry which is preliminary data.</text>
</comment>
<dbReference type="EMBL" id="RXLP01000019">
    <property type="protein sequence ID" value="TCD54188.1"/>
    <property type="molecule type" value="Genomic_DNA"/>
</dbReference>
<dbReference type="Proteomes" id="UP000291289">
    <property type="component" value="Unassembled WGS sequence"/>
</dbReference>
<dbReference type="AlphaFoldDB" id="A0A4R0QS26"/>
<proteinExistence type="predicted"/>
<keyword evidence="2" id="KW-1185">Reference proteome</keyword>